<dbReference type="CDD" id="cd00082">
    <property type="entry name" value="HisKA"/>
    <property type="match status" value="1"/>
</dbReference>
<dbReference type="SUPFAM" id="SSF55874">
    <property type="entry name" value="ATPase domain of HSP90 chaperone/DNA topoisomerase II/histidine kinase"/>
    <property type="match status" value="1"/>
</dbReference>
<evidence type="ECO:0000256" key="2">
    <source>
        <dbReference type="ARBA" id="ARBA00012438"/>
    </source>
</evidence>
<protein>
    <recommendedName>
        <fullName evidence="2">histidine kinase</fullName>
        <ecNumber evidence="2">2.7.13.3</ecNumber>
    </recommendedName>
</protein>
<dbReference type="InterPro" id="IPR003661">
    <property type="entry name" value="HisK_dim/P_dom"/>
</dbReference>
<dbReference type="PANTHER" id="PTHR45569:SF1">
    <property type="entry name" value="SENSOR PROTEIN KDPD"/>
    <property type="match status" value="1"/>
</dbReference>
<feature type="domain" description="Histidine kinase" evidence="5">
    <location>
        <begin position="187"/>
        <end position="404"/>
    </location>
</feature>
<dbReference type="SUPFAM" id="SSF47384">
    <property type="entry name" value="Homodimeric domain of signal transducing histidine kinase"/>
    <property type="match status" value="1"/>
</dbReference>
<evidence type="ECO:0000259" key="5">
    <source>
        <dbReference type="PROSITE" id="PS50109"/>
    </source>
</evidence>
<accession>A0ABT5CDP0</accession>
<dbReference type="InterPro" id="IPR003594">
    <property type="entry name" value="HATPase_dom"/>
</dbReference>
<gene>
    <name evidence="6" type="ORF">POL72_42700</name>
</gene>
<keyword evidence="6" id="KW-0067">ATP-binding</keyword>
<dbReference type="CDD" id="cd00075">
    <property type="entry name" value="HATPase"/>
    <property type="match status" value="1"/>
</dbReference>
<organism evidence="6 7">
    <name type="scientific">Sorangium atrum</name>
    <dbReference type="NCBI Taxonomy" id="2995308"/>
    <lineage>
        <taxon>Bacteria</taxon>
        <taxon>Pseudomonadati</taxon>
        <taxon>Myxococcota</taxon>
        <taxon>Polyangia</taxon>
        <taxon>Polyangiales</taxon>
        <taxon>Polyangiaceae</taxon>
        <taxon>Sorangium</taxon>
    </lineage>
</organism>
<dbReference type="InterPro" id="IPR052023">
    <property type="entry name" value="Histidine_kinase_KdpD"/>
</dbReference>
<feature type="coiled-coil region" evidence="4">
    <location>
        <begin position="150"/>
        <end position="187"/>
    </location>
</feature>
<dbReference type="InterPro" id="IPR003018">
    <property type="entry name" value="GAF"/>
</dbReference>
<evidence type="ECO:0000313" key="7">
    <source>
        <dbReference type="Proteomes" id="UP001217485"/>
    </source>
</evidence>
<dbReference type="SMART" id="SM00388">
    <property type="entry name" value="HisKA"/>
    <property type="match status" value="1"/>
</dbReference>
<dbReference type="PROSITE" id="PS50109">
    <property type="entry name" value="HIS_KIN"/>
    <property type="match status" value="1"/>
</dbReference>
<evidence type="ECO:0000313" key="6">
    <source>
        <dbReference type="EMBL" id="MDC0684507.1"/>
    </source>
</evidence>
<evidence type="ECO:0000256" key="3">
    <source>
        <dbReference type="ARBA" id="ARBA00022553"/>
    </source>
</evidence>
<dbReference type="InterPro" id="IPR036890">
    <property type="entry name" value="HATPase_C_sf"/>
</dbReference>
<dbReference type="InterPro" id="IPR005467">
    <property type="entry name" value="His_kinase_dom"/>
</dbReference>
<keyword evidence="7" id="KW-1185">Reference proteome</keyword>
<keyword evidence="6" id="KW-0547">Nucleotide-binding</keyword>
<dbReference type="EC" id="2.7.13.3" evidence="2"/>
<keyword evidence="3" id="KW-0597">Phosphoprotein</keyword>
<dbReference type="PANTHER" id="PTHR45569">
    <property type="entry name" value="SENSOR PROTEIN KDPD"/>
    <property type="match status" value="1"/>
</dbReference>
<dbReference type="Gene3D" id="3.30.450.40">
    <property type="match status" value="1"/>
</dbReference>
<comment type="catalytic activity">
    <reaction evidence="1">
        <text>ATP + protein L-histidine = ADP + protein N-phospho-L-histidine.</text>
        <dbReference type="EC" id="2.7.13.3"/>
    </reaction>
</comment>
<comment type="caution">
    <text evidence="6">The sequence shown here is derived from an EMBL/GenBank/DDBJ whole genome shotgun (WGS) entry which is preliminary data.</text>
</comment>
<dbReference type="Proteomes" id="UP001217485">
    <property type="component" value="Unassembled WGS sequence"/>
</dbReference>
<dbReference type="EMBL" id="JAQNDK010000005">
    <property type="protein sequence ID" value="MDC0684507.1"/>
    <property type="molecule type" value="Genomic_DNA"/>
</dbReference>
<dbReference type="SUPFAM" id="SSF55781">
    <property type="entry name" value="GAF domain-like"/>
    <property type="match status" value="1"/>
</dbReference>
<dbReference type="SMART" id="SM00387">
    <property type="entry name" value="HATPase_c"/>
    <property type="match status" value="1"/>
</dbReference>
<evidence type="ECO:0000256" key="4">
    <source>
        <dbReference type="SAM" id="Coils"/>
    </source>
</evidence>
<dbReference type="SMART" id="SM00065">
    <property type="entry name" value="GAF"/>
    <property type="match status" value="1"/>
</dbReference>
<reference evidence="6 7" key="1">
    <citation type="submission" date="2023-01" db="EMBL/GenBank/DDBJ databases">
        <title>Minimal conservation of predation-associated metabolite biosynthetic gene clusters underscores biosynthetic potential of Myxococcota including descriptions for ten novel species: Archangium lansinium sp. nov., Myxococcus landrumus sp. nov., Nannocystis bai.</title>
        <authorList>
            <person name="Ahearne A."/>
            <person name="Stevens C."/>
            <person name="Dowd S."/>
        </authorList>
    </citation>
    <scope>NUCLEOTIDE SEQUENCE [LARGE SCALE GENOMIC DNA]</scope>
    <source>
        <strain evidence="6 7">WIWO2</strain>
    </source>
</reference>
<proteinExistence type="predicted"/>
<name>A0ABT5CDP0_9BACT</name>
<dbReference type="Gene3D" id="1.10.287.130">
    <property type="match status" value="1"/>
</dbReference>
<dbReference type="Gene3D" id="3.30.565.10">
    <property type="entry name" value="Histidine kinase-like ATPase, C-terminal domain"/>
    <property type="match status" value="1"/>
</dbReference>
<dbReference type="Pfam" id="PF13185">
    <property type="entry name" value="GAF_2"/>
    <property type="match status" value="1"/>
</dbReference>
<dbReference type="GO" id="GO:0005524">
    <property type="term" value="F:ATP binding"/>
    <property type="evidence" value="ECO:0007669"/>
    <property type="project" value="UniProtKB-KW"/>
</dbReference>
<keyword evidence="4" id="KW-0175">Coiled coil</keyword>
<dbReference type="InterPro" id="IPR029016">
    <property type="entry name" value="GAF-like_dom_sf"/>
</dbReference>
<dbReference type="InterPro" id="IPR036097">
    <property type="entry name" value="HisK_dim/P_sf"/>
</dbReference>
<dbReference type="RefSeq" id="WP_272102635.1">
    <property type="nucleotide sequence ID" value="NZ_JAQNDK010000005.1"/>
</dbReference>
<dbReference type="PRINTS" id="PR00344">
    <property type="entry name" value="BCTRLSENSOR"/>
</dbReference>
<dbReference type="Pfam" id="PF02518">
    <property type="entry name" value="HATPase_c"/>
    <property type="match status" value="1"/>
</dbReference>
<sequence length="404" mass="44345">MQDLSLARDLQTIMQIVDRAARDLTGADGASFVLRDGDLCYYAQEDSIAPLWQGRRFPMSACVSGWVMLNRRPAVIGDITRDPRVPIDAYRPTYVRSMAMVPIRARAPLGALGVYWSSIREIAQSEVTLLQALAGSAAVALENVALHDGLEKGKARAREVEAANRDLAERQQALEELQRQSEALSEFLAHDLRSPAAGIILAAQARLKKQDLPEPERRRWNAVLTSAEVIQRTALNLLDVASRQHGMFVLRLTELDPASLFEGVAEILEPLAASRGQRIELCPAMPRCLLRADEELVRRVLLNLVDNALRHSPPHGAVRLEARWLGPGWVELNVCDEGLGIPAHLRDRIFDKYARLADGGAITSAGRGLGLTFCRLVVEAHGGRIDVTDNGGRGSRFCVQLPAG</sequence>
<dbReference type="InterPro" id="IPR004358">
    <property type="entry name" value="Sig_transdc_His_kin-like_C"/>
</dbReference>
<evidence type="ECO:0000256" key="1">
    <source>
        <dbReference type="ARBA" id="ARBA00000085"/>
    </source>
</evidence>